<evidence type="ECO:0000256" key="18">
    <source>
        <dbReference type="ARBA" id="ARBA00023228"/>
    </source>
</evidence>
<dbReference type="InterPro" id="IPR026082">
    <property type="entry name" value="ABCA"/>
</dbReference>
<dbReference type="EMBL" id="JAOTOJ010000002">
    <property type="protein sequence ID" value="KAK9407058.1"/>
    <property type="molecule type" value="Genomic_DNA"/>
</dbReference>
<dbReference type="GO" id="GO:0031902">
    <property type="term" value="C:late endosome membrane"/>
    <property type="evidence" value="ECO:0007669"/>
    <property type="project" value="UniProtKB-SubCell"/>
</dbReference>
<dbReference type="PANTHER" id="PTHR19229">
    <property type="entry name" value="ATP-BINDING CASSETTE TRANSPORTER SUBFAMILY A ABCA"/>
    <property type="match status" value="1"/>
</dbReference>
<feature type="domain" description="ABC transporter" evidence="25">
    <location>
        <begin position="658"/>
        <end position="893"/>
    </location>
</feature>
<dbReference type="Proteomes" id="UP001474421">
    <property type="component" value="Unassembled WGS sequence"/>
</dbReference>
<dbReference type="GO" id="GO:0005319">
    <property type="term" value="F:lipid transporter activity"/>
    <property type="evidence" value="ECO:0007669"/>
    <property type="project" value="TreeGrafter"/>
</dbReference>
<feature type="domain" description="ABC transporter" evidence="25">
    <location>
        <begin position="1468"/>
        <end position="1711"/>
    </location>
</feature>
<dbReference type="PROSITE" id="PS50893">
    <property type="entry name" value="ABC_TRANSPORTER_2"/>
    <property type="match status" value="2"/>
</dbReference>
<dbReference type="GO" id="GO:0005524">
    <property type="term" value="F:ATP binding"/>
    <property type="evidence" value="ECO:0007669"/>
    <property type="project" value="UniProtKB-KW"/>
</dbReference>
<feature type="transmembrane region" description="Helical" evidence="24">
    <location>
        <begin position="576"/>
        <end position="597"/>
    </location>
</feature>
<keyword evidence="6" id="KW-0813">Transport</keyword>
<feature type="transmembrane region" description="Helical" evidence="24">
    <location>
        <begin position="441"/>
        <end position="465"/>
    </location>
</feature>
<sequence length="1820" mass="206131">MPPSGSSSLSEECSRQDQDMKEILSTVSKPLILKLPKTLPIQVRGNPAAKGTAEALRPKAAWGGECGRWSSPTLASAAYPPIRIDEEALLYRERRLWLLRLLSGCASNGTKKRRTEAELPPPSGRGNGVNVSLEGIPLPALPATETAQRRHLLQWRHFKPSRRRRLVIKKATHTHKMSAETPRQGGTWRQTRVLLYKNCLIKWRTKRTSIQEILIPLSLLGLLIIISMIQPNKRHGRMPDGVLYSTNRTSISEFIVGYTPVTNVTRKIMHKMFSEFCPEGKEVQEFLSEQEMKEASLLSPEKFIGVIFKDSMSYHLRVPQQMIPVSSSHLESTTSCSKPSEMCEAEVYWYHGFTALQICIDAAIIEFKTNHSILKALEETEVVLMGKSAAVEIDYFFRGVILIYLVIAFSPFGYYLTIHIMTEKEKKLKEFLIVMGLQDTAFWLSWVLLYSSLIFVMSFLMSVIATFSSLFPQSSSFVIFLLFFLYGISSISFAFMLTSLFKKSSNAGSAQYFTTVAFGAIGVTIVLLQDFPKSFVWSLSPLCECTFLVGVAQVIHLEDFEHGAVFSNLTHGPYPLIIALTLLALDSMLYLLLGIYFDQVIPGAYGLRRSFFFFLKPSFWIKKTRNYEELYESCSNEHVDFTQVIEPIPSEFRGKEAIRISHIEKYFVKKDEIVEALKNLSFDIYEGQITALLGHSGTGKTTLMNILCGLCPPSDGFASIYGYQVSEIDEMLDVRKMMGVCQQIDIFFDVLTVEENLSIIASVKGIPPNDVIQEVQNVLLDLDMQFFKDNQAKILSGGQKRKLSVGFAVLGDPKVLLLDEPTIGMDPCSRQTVWNLLKNRKANSVTVFSTHFMDEADIVADRKAVISRGMLKCLGSSLFLKTKWGIGYRLSMQIDRYCNTEGTAFLIRQHIPGASLLKETEEQLVYALPYKDTDRFSALFADLDTHSHLGVISYGLSTSTLEDVFFKLEVEAETDQQDFGVFNSQQAEDKTNRNSDDELEQSLLMLSMTKSSAVSNKSLWRKQVLVIAKVHFRSFNRDVKSMSEVLALFLVFLCVEVFMFHMYQEYLKNATAPIKLSPDLYFLKPNETHHKYKTSLLIQNYTGVNIDDVIINPLQSQNILTEMFNGSDYVSVSPHNAALNVVDVSKNYIFKVAFNRTMLHSLPLMMNIISNLYLHNLNVTESIHVWISSFIQEINDRSFIMVMIVQCLTVGVTMTGLPSYFTMENAENHRIKAYTQLKLSGLYPTAYWCGQALVDIPLYYIILLVMTGILFGVYHEIIFSPMKIFAVAFCIMGYVPSVILFHYIVSFTFKSIQNTKEFWSFIFPTAALICIIITDVAFIKWYTVAIIIHMSFCIFVPIYPLIGCLITLLEETKKIGQKVERSAERLLVSIVAPYLQCIIWLFLLRHLEVKHGGKSMRADPFFRAPTRLKACKFLDVSHEDDGDEDVMAEKLKVKEMITCQDCEERPAVLVISLHKEYDGKTDFLLGRKMKKVATNYLSLCIKKGEVLGILGPNGAGKSTLINILAGEVEPSSGQVLMGDYCLDENTMDNSMKYMGYCPQTNPLWPNITLQEHFEIYGAIKGMSASDRIEVIKCFSKALDLKEHLQKRVKKLGAGVKRKLCFALSMLGNPHITLLDEPSTGMDPIAIQHMWKAIRAAFKSKERAAILATHYMAEAEAICDRVAILISGKLRYIGTVQHLKTKFGRGYFLEMKLKETPESQHKEYLQRKILGIFPNANCLKSFASILAYKIPREDVQSLALVFSKLEEAKHAFNVEEYSFSQATLDQVFVELVKEQEEEDSNFATLNGTISWERSQEDRVIF</sequence>
<dbReference type="FunFam" id="3.40.50.300:FF:000729">
    <property type="entry name" value="ATP-binding cassette, sub-family A (ABC1), member 5"/>
    <property type="match status" value="1"/>
</dbReference>
<evidence type="ECO:0000313" key="26">
    <source>
        <dbReference type="EMBL" id="KAK9407058.1"/>
    </source>
</evidence>
<evidence type="ECO:0000256" key="13">
    <source>
        <dbReference type="ARBA" id="ARBA00022989"/>
    </source>
</evidence>
<evidence type="ECO:0000256" key="22">
    <source>
        <dbReference type="ARBA" id="ARBA00082190"/>
    </source>
</evidence>
<dbReference type="InterPro" id="IPR003593">
    <property type="entry name" value="AAA+_ATPase"/>
</dbReference>
<feature type="transmembrane region" description="Helical" evidence="24">
    <location>
        <begin position="1284"/>
        <end position="1306"/>
    </location>
</feature>
<dbReference type="SUPFAM" id="SSF52540">
    <property type="entry name" value="P-loop containing nucleoside triphosphate hydrolases"/>
    <property type="match status" value="2"/>
</dbReference>
<keyword evidence="8 24" id="KW-0812">Transmembrane</keyword>
<dbReference type="PANTHER" id="PTHR19229:SF100">
    <property type="entry name" value="CHOLESTEROL TRANSPORTER ABCA5"/>
    <property type="match status" value="1"/>
</dbReference>
<dbReference type="FunFam" id="3.40.50.300:FF:000335">
    <property type="entry name" value="ATP binding cassette subfamily A member 5"/>
    <property type="match status" value="1"/>
</dbReference>
<protein>
    <recommendedName>
        <fullName evidence="21">Cholesterol transporter ABCA5</fullName>
    </recommendedName>
    <alternativeName>
        <fullName evidence="22">ATP-binding cassette sub-family A member 5</fullName>
    </alternativeName>
</protein>
<comment type="subcellular location">
    <subcellularLocation>
        <location evidence="3">Cell membrane</location>
    </subcellularLocation>
    <subcellularLocation>
        <location evidence="4">Golgi apparatus membrane</location>
        <topology evidence="4">Multi-pass membrane protein</topology>
    </subcellularLocation>
    <subcellularLocation>
        <location evidence="1">Late endosome membrane</location>
        <topology evidence="1">Multi-pass membrane protein</topology>
    </subcellularLocation>
    <subcellularLocation>
        <location evidence="2">Lysosome membrane</location>
        <topology evidence="2">Multi-pass membrane protein</topology>
    </subcellularLocation>
</comment>
<keyword evidence="7" id="KW-1003">Cell membrane</keyword>
<feature type="transmembrane region" description="Helical" evidence="24">
    <location>
        <begin position="535"/>
        <end position="556"/>
    </location>
</feature>
<feature type="transmembrane region" description="Helical" evidence="24">
    <location>
        <begin position="1345"/>
        <end position="1366"/>
    </location>
</feature>
<evidence type="ECO:0000256" key="7">
    <source>
        <dbReference type="ARBA" id="ARBA00022475"/>
    </source>
</evidence>
<feature type="transmembrane region" description="Helical" evidence="24">
    <location>
        <begin position="213"/>
        <end position="229"/>
    </location>
</feature>
<dbReference type="Gene3D" id="3.40.50.300">
    <property type="entry name" value="P-loop containing nucleotide triphosphate hydrolases"/>
    <property type="match status" value="2"/>
</dbReference>
<dbReference type="InterPro" id="IPR013525">
    <property type="entry name" value="ABC2_TM"/>
</dbReference>
<reference evidence="26 27" key="1">
    <citation type="journal article" date="2024" name="Proc. Natl. Acad. Sci. U.S.A.">
        <title>The genetic regulatory architecture and epigenomic basis for age-related changes in rattlesnake venom.</title>
        <authorList>
            <person name="Hogan M.P."/>
            <person name="Holding M.L."/>
            <person name="Nystrom G.S."/>
            <person name="Colston T.J."/>
            <person name="Bartlett D.A."/>
            <person name="Mason A.J."/>
            <person name="Ellsworth S.A."/>
            <person name="Rautsaw R.M."/>
            <person name="Lawrence K.C."/>
            <person name="Strickland J.L."/>
            <person name="He B."/>
            <person name="Fraser P."/>
            <person name="Margres M.J."/>
            <person name="Gilbert D.M."/>
            <person name="Gibbs H.L."/>
            <person name="Parkinson C.L."/>
            <person name="Rokyta D.R."/>
        </authorList>
    </citation>
    <scope>NUCLEOTIDE SEQUENCE [LARGE SCALE GENOMIC DNA]</scope>
    <source>
        <strain evidence="26">DRR0105</strain>
    </source>
</reference>
<dbReference type="GO" id="GO:0000139">
    <property type="term" value="C:Golgi membrane"/>
    <property type="evidence" value="ECO:0007669"/>
    <property type="project" value="UniProtKB-SubCell"/>
</dbReference>
<evidence type="ECO:0000256" key="21">
    <source>
        <dbReference type="ARBA" id="ARBA00074079"/>
    </source>
</evidence>
<organism evidence="26 27">
    <name type="scientific">Crotalus adamanteus</name>
    <name type="common">Eastern diamondback rattlesnake</name>
    <dbReference type="NCBI Taxonomy" id="8729"/>
    <lineage>
        <taxon>Eukaryota</taxon>
        <taxon>Metazoa</taxon>
        <taxon>Chordata</taxon>
        <taxon>Craniata</taxon>
        <taxon>Vertebrata</taxon>
        <taxon>Euteleostomi</taxon>
        <taxon>Lepidosauria</taxon>
        <taxon>Squamata</taxon>
        <taxon>Bifurcata</taxon>
        <taxon>Unidentata</taxon>
        <taxon>Episquamata</taxon>
        <taxon>Toxicofera</taxon>
        <taxon>Serpentes</taxon>
        <taxon>Colubroidea</taxon>
        <taxon>Viperidae</taxon>
        <taxon>Crotalinae</taxon>
        <taxon>Crotalus</taxon>
    </lineage>
</organism>
<evidence type="ECO:0000256" key="12">
    <source>
        <dbReference type="ARBA" id="ARBA00022840"/>
    </source>
</evidence>
<gene>
    <name evidence="26" type="ORF">NXF25_005832</name>
</gene>
<dbReference type="Pfam" id="PF00005">
    <property type="entry name" value="ABC_tran"/>
    <property type="match status" value="2"/>
</dbReference>
<proteinExistence type="inferred from homology"/>
<comment type="function">
    <text evidence="20">Cholesterol efflux transporter in macrophages that is responsible for APOAI/high-density lipoproteins (HDL) formation at the plasma membrane under high cholesterol levels and participates in reverse cholesterol transport. May play a role in the processing of autolysosomes.</text>
</comment>
<keyword evidence="27" id="KW-1185">Reference proteome</keyword>
<evidence type="ECO:0000256" key="10">
    <source>
        <dbReference type="ARBA" id="ARBA00022741"/>
    </source>
</evidence>
<evidence type="ECO:0000256" key="20">
    <source>
        <dbReference type="ARBA" id="ARBA00057378"/>
    </source>
</evidence>
<evidence type="ECO:0000256" key="6">
    <source>
        <dbReference type="ARBA" id="ARBA00022448"/>
    </source>
</evidence>
<keyword evidence="12 26" id="KW-0067">ATP-binding</keyword>
<keyword evidence="11" id="KW-0967">Endosome</keyword>
<evidence type="ECO:0000259" key="25">
    <source>
        <dbReference type="PROSITE" id="PS50893"/>
    </source>
</evidence>
<feature type="transmembrane region" description="Helical" evidence="24">
    <location>
        <begin position="1045"/>
        <end position="1063"/>
    </location>
</feature>
<dbReference type="InterPro" id="IPR056264">
    <property type="entry name" value="R2_ABCA1-4-like"/>
</dbReference>
<dbReference type="GO" id="GO:0016887">
    <property type="term" value="F:ATP hydrolysis activity"/>
    <property type="evidence" value="ECO:0007669"/>
    <property type="project" value="InterPro"/>
</dbReference>
<feature type="transmembrane region" description="Helical" evidence="24">
    <location>
        <begin position="477"/>
        <end position="497"/>
    </location>
</feature>
<feature type="transmembrane region" description="Helical" evidence="24">
    <location>
        <begin position="1258"/>
        <end position="1278"/>
    </location>
</feature>
<dbReference type="Pfam" id="PF12698">
    <property type="entry name" value="ABC2_membrane_3"/>
    <property type="match status" value="1"/>
</dbReference>
<evidence type="ECO:0000256" key="16">
    <source>
        <dbReference type="ARBA" id="ARBA00023136"/>
    </source>
</evidence>
<feature type="transmembrane region" description="Helical" evidence="24">
    <location>
        <begin position="1199"/>
        <end position="1221"/>
    </location>
</feature>
<feature type="region of interest" description="Disordered" evidence="23">
    <location>
        <begin position="110"/>
        <end position="130"/>
    </location>
</feature>
<evidence type="ECO:0000256" key="4">
    <source>
        <dbReference type="ARBA" id="ARBA00004653"/>
    </source>
</evidence>
<feature type="transmembrane region" description="Helical" evidence="24">
    <location>
        <begin position="395"/>
        <end position="421"/>
    </location>
</feature>
<evidence type="ECO:0000256" key="2">
    <source>
        <dbReference type="ARBA" id="ARBA00004155"/>
    </source>
</evidence>
<keyword evidence="16 24" id="KW-0472">Membrane</keyword>
<feature type="transmembrane region" description="Helical" evidence="24">
    <location>
        <begin position="1386"/>
        <end position="1407"/>
    </location>
</feature>
<keyword evidence="15" id="KW-0445">Lipid transport</keyword>
<accession>A0AAW1C071</accession>
<evidence type="ECO:0000256" key="11">
    <source>
        <dbReference type="ARBA" id="ARBA00022753"/>
    </source>
</evidence>
<dbReference type="CDD" id="cd03263">
    <property type="entry name" value="ABC_subfamily_A"/>
    <property type="match status" value="2"/>
</dbReference>
<dbReference type="InterPro" id="IPR027417">
    <property type="entry name" value="P-loop_NTPase"/>
</dbReference>
<evidence type="ECO:0000256" key="8">
    <source>
        <dbReference type="ARBA" id="ARBA00022692"/>
    </source>
</evidence>
<evidence type="ECO:0000256" key="23">
    <source>
        <dbReference type="SAM" id="MobiDB-lite"/>
    </source>
</evidence>
<dbReference type="InterPro" id="IPR003439">
    <property type="entry name" value="ABC_transporter-like_ATP-bd"/>
</dbReference>
<dbReference type="GO" id="GO:0010874">
    <property type="term" value="P:regulation of cholesterol efflux"/>
    <property type="evidence" value="ECO:0007669"/>
    <property type="project" value="UniProtKB-ARBA"/>
</dbReference>
<comment type="caution">
    <text evidence="26">The sequence shown here is derived from an EMBL/GenBank/DDBJ whole genome shotgun (WGS) entry which is preliminary data.</text>
</comment>
<dbReference type="Pfam" id="PF23321">
    <property type="entry name" value="R1_ABCA1"/>
    <property type="match status" value="1"/>
</dbReference>
<comment type="similarity">
    <text evidence="5">Belongs to the ABC transporter superfamily. ABCA family.</text>
</comment>
<evidence type="ECO:0000313" key="27">
    <source>
        <dbReference type="Proteomes" id="UP001474421"/>
    </source>
</evidence>
<evidence type="ECO:0000256" key="14">
    <source>
        <dbReference type="ARBA" id="ARBA00023034"/>
    </source>
</evidence>
<keyword evidence="17" id="KW-0325">Glycoprotein</keyword>
<feature type="transmembrane region" description="Helical" evidence="24">
    <location>
        <begin position="1318"/>
        <end position="1339"/>
    </location>
</feature>
<dbReference type="GO" id="GO:0043691">
    <property type="term" value="P:reverse cholesterol transport"/>
    <property type="evidence" value="ECO:0007669"/>
    <property type="project" value="UniProtKB-ARBA"/>
</dbReference>
<comment type="catalytic activity">
    <reaction evidence="19">
        <text>cholesterol(in) + ATP + H2O = cholesterol(out) + ADP + phosphate + H(+)</text>
        <dbReference type="Rhea" id="RHEA:39051"/>
        <dbReference type="ChEBI" id="CHEBI:15377"/>
        <dbReference type="ChEBI" id="CHEBI:15378"/>
        <dbReference type="ChEBI" id="CHEBI:16113"/>
        <dbReference type="ChEBI" id="CHEBI:30616"/>
        <dbReference type="ChEBI" id="CHEBI:43474"/>
        <dbReference type="ChEBI" id="CHEBI:456216"/>
    </reaction>
    <physiologicalReaction direction="left-to-right" evidence="19">
        <dbReference type="Rhea" id="RHEA:39052"/>
    </physiologicalReaction>
</comment>
<dbReference type="GO" id="GO:0005765">
    <property type="term" value="C:lysosomal membrane"/>
    <property type="evidence" value="ECO:0007669"/>
    <property type="project" value="UniProtKB-SubCell"/>
</dbReference>
<dbReference type="GO" id="GO:0140359">
    <property type="term" value="F:ABC-type transporter activity"/>
    <property type="evidence" value="ECO:0007669"/>
    <property type="project" value="InterPro"/>
</dbReference>
<evidence type="ECO:0000256" key="19">
    <source>
        <dbReference type="ARBA" id="ARBA00050894"/>
    </source>
</evidence>
<keyword evidence="13 24" id="KW-1133">Transmembrane helix</keyword>
<evidence type="ECO:0000256" key="17">
    <source>
        <dbReference type="ARBA" id="ARBA00023180"/>
    </source>
</evidence>
<keyword evidence="10" id="KW-0547">Nucleotide-binding</keyword>
<evidence type="ECO:0000256" key="9">
    <source>
        <dbReference type="ARBA" id="ARBA00022737"/>
    </source>
</evidence>
<keyword evidence="14" id="KW-0333">Golgi apparatus</keyword>
<evidence type="ECO:0000256" key="3">
    <source>
        <dbReference type="ARBA" id="ARBA00004236"/>
    </source>
</evidence>
<evidence type="ECO:0000256" key="15">
    <source>
        <dbReference type="ARBA" id="ARBA00023055"/>
    </source>
</evidence>
<dbReference type="GO" id="GO:0005886">
    <property type="term" value="C:plasma membrane"/>
    <property type="evidence" value="ECO:0007669"/>
    <property type="project" value="UniProtKB-SubCell"/>
</dbReference>
<evidence type="ECO:0000256" key="1">
    <source>
        <dbReference type="ARBA" id="ARBA00004107"/>
    </source>
</evidence>
<keyword evidence="9" id="KW-0677">Repeat</keyword>
<name>A0AAW1C071_CROAD</name>
<evidence type="ECO:0000256" key="5">
    <source>
        <dbReference type="ARBA" id="ARBA00008869"/>
    </source>
</evidence>
<dbReference type="SMART" id="SM00382">
    <property type="entry name" value="AAA"/>
    <property type="match status" value="2"/>
</dbReference>
<feature type="transmembrane region" description="Helical" evidence="24">
    <location>
        <begin position="509"/>
        <end position="528"/>
    </location>
</feature>
<evidence type="ECO:0000256" key="24">
    <source>
        <dbReference type="SAM" id="Phobius"/>
    </source>
</evidence>
<keyword evidence="18" id="KW-0458">Lysosome</keyword>